<feature type="region of interest" description="Disordered" evidence="1">
    <location>
        <begin position="265"/>
        <end position="295"/>
    </location>
</feature>
<name>A0A8T8SF46_9BASI</name>
<gene>
    <name evidence="2" type="ORF">A4X13_0g8391</name>
</gene>
<sequence>MSKISKNRATQQAQSGSRAPGAPEQPAFVPGCTKMSRLGYGKGYAAPEIRHVDKEQSPSPNLVDSKDEDVRRQMDIFVHLHPDKVLPLHIGNVRSWRTDLWATLASTPIARRMLVGLEYGPGMNKSDPSAYTTKYSSDFDVALGGFLARNVSPHLRGTVITKLFRQGEERGTVILDHLTDEVQKHSSVLRQRPKAPGRIRLDKAGAHGIHKQFAARFSKLCEQMDDLDVGKPKVEDDNSIDPLTRLLPKWKDDAHWLCSIVDSEPKGQRSITSSLQSTTVEEQELEWARKRRNEG</sequence>
<dbReference type="Proteomes" id="UP000077521">
    <property type="component" value="Unassembled WGS sequence"/>
</dbReference>
<reference evidence="2" key="2">
    <citation type="journal article" date="2019" name="IMA Fungus">
        <title>Genome sequencing and comparison of five Tilletia species to identify candidate genes for the detection of regulated species infecting wheat.</title>
        <authorList>
            <person name="Nguyen H.D.T."/>
            <person name="Sultana T."/>
            <person name="Kesanakurti P."/>
            <person name="Hambleton S."/>
        </authorList>
    </citation>
    <scope>NUCLEOTIDE SEQUENCE</scope>
    <source>
        <strain evidence="2">DAOMC 236416</strain>
    </source>
</reference>
<protein>
    <submittedName>
        <fullName evidence="2">Uncharacterized protein</fullName>
    </submittedName>
</protein>
<feature type="region of interest" description="Disordered" evidence="1">
    <location>
        <begin position="1"/>
        <end position="33"/>
    </location>
</feature>
<comment type="caution">
    <text evidence="2">The sequence shown here is derived from an EMBL/GenBank/DDBJ whole genome shotgun (WGS) entry which is preliminary data.</text>
</comment>
<reference evidence="2" key="1">
    <citation type="submission" date="2016-04" db="EMBL/GenBank/DDBJ databases">
        <authorList>
            <person name="Nguyen H.D."/>
            <person name="Samba Siva P."/>
            <person name="Cullis J."/>
            <person name="Levesque C.A."/>
            <person name="Hambleton S."/>
        </authorList>
    </citation>
    <scope>NUCLEOTIDE SEQUENCE</scope>
    <source>
        <strain evidence="2">DAOMC 236416</strain>
    </source>
</reference>
<feature type="compositionally biased region" description="Polar residues" evidence="1">
    <location>
        <begin position="7"/>
        <end position="17"/>
    </location>
</feature>
<accession>A0A8T8SF46</accession>
<dbReference type="EMBL" id="LWDF02001431">
    <property type="protein sequence ID" value="KAE8238764.1"/>
    <property type="molecule type" value="Genomic_DNA"/>
</dbReference>
<dbReference type="AlphaFoldDB" id="A0A8T8SF46"/>
<feature type="compositionally biased region" description="Polar residues" evidence="1">
    <location>
        <begin position="269"/>
        <end position="280"/>
    </location>
</feature>
<evidence type="ECO:0000313" key="3">
    <source>
        <dbReference type="Proteomes" id="UP000077521"/>
    </source>
</evidence>
<proteinExistence type="predicted"/>
<evidence type="ECO:0000256" key="1">
    <source>
        <dbReference type="SAM" id="MobiDB-lite"/>
    </source>
</evidence>
<evidence type="ECO:0000313" key="2">
    <source>
        <dbReference type="EMBL" id="KAE8238764.1"/>
    </source>
</evidence>
<keyword evidence="3" id="KW-1185">Reference proteome</keyword>
<organism evidence="2 3">
    <name type="scientific">Tilletia indica</name>
    <dbReference type="NCBI Taxonomy" id="43049"/>
    <lineage>
        <taxon>Eukaryota</taxon>
        <taxon>Fungi</taxon>
        <taxon>Dikarya</taxon>
        <taxon>Basidiomycota</taxon>
        <taxon>Ustilaginomycotina</taxon>
        <taxon>Exobasidiomycetes</taxon>
        <taxon>Tilletiales</taxon>
        <taxon>Tilletiaceae</taxon>
        <taxon>Tilletia</taxon>
    </lineage>
</organism>